<gene>
    <name evidence="4" type="ORF">KVV02_005880</name>
</gene>
<dbReference type="InterPro" id="IPR000008">
    <property type="entry name" value="C2_dom"/>
</dbReference>
<dbReference type="Proteomes" id="UP000717515">
    <property type="component" value="Unassembled WGS sequence"/>
</dbReference>
<dbReference type="Pfam" id="PF12416">
    <property type="entry name" value="DUF3668"/>
    <property type="match status" value="1"/>
</dbReference>
<comment type="caution">
    <text evidence="4">The sequence shown here is derived from an EMBL/GenBank/DDBJ whole genome shotgun (WGS) entry which is preliminary data.</text>
</comment>
<evidence type="ECO:0000259" key="3">
    <source>
        <dbReference type="PROSITE" id="PS50004"/>
    </source>
</evidence>
<feature type="region of interest" description="Disordered" evidence="2">
    <location>
        <begin position="440"/>
        <end position="490"/>
    </location>
</feature>
<feature type="compositionally biased region" description="Polar residues" evidence="2">
    <location>
        <begin position="1184"/>
        <end position="1205"/>
    </location>
</feature>
<protein>
    <recommendedName>
        <fullName evidence="3">C2 domain-containing protein</fullName>
    </recommendedName>
</protein>
<accession>A0A9P7ZXP8</accession>
<dbReference type="GO" id="GO:0005815">
    <property type="term" value="C:microtubule organizing center"/>
    <property type="evidence" value="ECO:0007669"/>
    <property type="project" value="TreeGrafter"/>
</dbReference>
<evidence type="ECO:0000256" key="2">
    <source>
        <dbReference type="SAM" id="MobiDB-lite"/>
    </source>
</evidence>
<feature type="compositionally biased region" description="Acidic residues" evidence="2">
    <location>
        <begin position="1096"/>
        <end position="1110"/>
    </location>
</feature>
<dbReference type="InterPro" id="IPR035892">
    <property type="entry name" value="C2_domain_sf"/>
</dbReference>
<evidence type="ECO:0000313" key="4">
    <source>
        <dbReference type="EMBL" id="KAG9319655.1"/>
    </source>
</evidence>
<feature type="compositionally biased region" description="Polar residues" evidence="2">
    <location>
        <begin position="816"/>
        <end position="833"/>
    </location>
</feature>
<evidence type="ECO:0000256" key="1">
    <source>
        <dbReference type="SAM" id="Coils"/>
    </source>
</evidence>
<dbReference type="InterPro" id="IPR039893">
    <property type="entry name" value="CEP120-like"/>
</dbReference>
<feature type="coiled-coil region" evidence="1">
    <location>
        <begin position="884"/>
        <end position="911"/>
    </location>
</feature>
<feature type="region of interest" description="Disordered" evidence="2">
    <location>
        <begin position="1248"/>
        <end position="1267"/>
    </location>
</feature>
<dbReference type="InterPro" id="IPR022136">
    <property type="entry name" value="DUF3668"/>
</dbReference>
<feature type="compositionally biased region" description="Polar residues" evidence="2">
    <location>
        <begin position="732"/>
        <end position="762"/>
    </location>
</feature>
<evidence type="ECO:0000313" key="5">
    <source>
        <dbReference type="Proteomes" id="UP000717515"/>
    </source>
</evidence>
<dbReference type="EMBL" id="JAIFTL010000401">
    <property type="protein sequence ID" value="KAG9319655.1"/>
    <property type="molecule type" value="Genomic_DNA"/>
</dbReference>
<feature type="compositionally biased region" description="Low complexity" evidence="2">
    <location>
        <begin position="189"/>
        <end position="198"/>
    </location>
</feature>
<sequence>MNSPTPRYTILVTIVEGRYFLRDPDCQLLVQCQFNDALFIENPETNSHSYPEVLSTDPVEQTPYPIWDTELAWDLDAEVLDILRIERASLKLSCFAVNQKTNEEESLGHIILDLNSAFEPDSKNEYWKALQGSNSAGFRGLQPELKIAFSIDDGISEVPPTFDTLLTSIESSSGSEDIESSEQHKFARSSKSGSGVLKGLEEEDEQDGHSFDEDGDRDAQVPSAGDRSFYTGRDGADTDDADVPEFEADEAMQLDIPVDIGEAMIPTEVNDKGFLQLGLGRDYFLFTITIQTTRNMDRLVERYAFSLGKSPASVHRGLYLYYSFLNNNVATQFLAHSSESGSPIEEIALRLKSSMESMYQQFRDGEQLVIHLCHESNLIGTATIPLAVILLHGTANLFHASPQFYPFAPAVRTGDSKHSDEALIQVAMHVTRDLNTLSVPSTPAIRRSSQGQSHGGGTTPRRATRPAGIEVDTTSHRNVHSSNSSGSPRRHDYKFSIELKSFKSLSRSLTNVSLRYNYRPFGPKSTQPPVNVPRLAQTTLPDASRTFQLCQTPEALRNQMKTPLVVEVWCQDSETHHNRLHASGQIHLVEILDESSTPTIEGGRIQRLQSSFVVAMNDNSPVGEIQFGCSLEDLGEYFDSQQSEIMSTTPVHSMELHHHIHQQRHSHQHQRGFSDDMSSNGPEPQYGFHPRGSNFEVVSSEQEDDRGKQHTISHFAEGYNDEDEDDDRMGRPSSQALARSSHQRPTSVRLSQVRHLSQAHQNSHPHHHHPYGKPSSPNGKNDPPMDYQMALKQQLAKQAELNRQVEYDLLRRSPISSLPHSLQQTLQANSGRPGTSMMMDGHSKGESSGSGVEATEELSAQQAKQKMKDIKALDYQVQKQLIALEFRERKLLRAEEALQRQQANFQKVLDRHGYTQGGFQHPDQAFVPLQQQQPSAVGGGPTPILGSAPSAQDFFLLQDRFRALQRQNQLMEAEFNQYRQEHPAHINLSSVNTMHQTIAELESANSKLMNDVTFANNYKEHYKALWTHSLQEIASMRQDLQMGMEMKMMQQFNEVDQLKLMGLTRSEADHGQDRMILKGIKTELEMMQHQMQPSFPDDDMSWEEQQEESSQEVPMMGTPRRHRPYGDDEDEEDLSRQPHRQQHQGRRGQQQQYSFGQSQQQQQQPQQRHQQQQQQQHQQQYRSAKSSSGYEPFPSSTQPRLSSKFQGGLDSLMMSNAAAARFSQANQQEEEEEEEELEDTLVDNTMMRSMGGSQPHHSHGVQHAQPTKLHGSLTMAPFSNNSQITNIRS</sequence>
<feature type="compositionally biased region" description="Basic residues" evidence="2">
    <location>
        <begin position="1137"/>
        <end position="1146"/>
    </location>
</feature>
<feature type="domain" description="C2" evidence="3">
    <location>
        <begin position="1"/>
        <end position="128"/>
    </location>
</feature>
<feature type="region of interest" description="Disordered" evidence="2">
    <location>
        <begin position="173"/>
        <end position="241"/>
    </location>
</feature>
<feature type="compositionally biased region" description="Low complexity" evidence="2">
    <location>
        <begin position="1147"/>
        <end position="1183"/>
    </location>
</feature>
<organism evidence="4 5">
    <name type="scientific">Mortierella alpina</name>
    <name type="common">Oleaginous fungus</name>
    <name type="synonym">Mortierella renispora</name>
    <dbReference type="NCBI Taxonomy" id="64518"/>
    <lineage>
        <taxon>Eukaryota</taxon>
        <taxon>Fungi</taxon>
        <taxon>Fungi incertae sedis</taxon>
        <taxon>Mucoromycota</taxon>
        <taxon>Mortierellomycotina</taxon>
        <taxon>Mortierellomycetes</taxon>
        <taxon>Mortierellales</taxon>
        <taxon>Mortierellaceae</taxon>
        <taxon>Mortierella</taxon>
    </lineage>
</organism>
<dbReference type="PROSITE" id="PS50004">
    <property type="entry name" value="C2"/>
    <property type="match status" value="1"/>
</dbReference>
<reference evidence="4" key="1">
    <citation type="submission" date="2021-07" db="EMBL/GenBank/DDBJ databases">
        <title>Draft genome of Mortierella alpina, strain LL118, isolated from an aspen leaf litter sample.</title>
        <authorList>
            <person name="Yang S."/>
            <person name="Vinatzer B.A."/>
        </authorList>
    </citation>
    <scope>NUCLEOTIDE SEQUENCE</scope>
    <source>
        <strain evidence="4">LL118</strain>
    </source>
</reference>
<feature type="region of interest" description="Disordered" evidence="2">
    <location>
        <begin position="1092"/>
        <end position="1206"/>
    </location>
</feature>
<keyword evidence="1" id="KW-0175">Coiled coil</keyword>
<feature type="compositionally biased region" description="Basic residues" evidence="2">
    <location>
        <begin position="658"/>
        <end position="670"/>
    </location>
</feature>
<dbReference type="Gene3D" id="2.60.40.150">
    <property type="entry name" value="C2 domain"/>
    <property type="match status" value="1"/>
</dbReference>
<dbReference type="GO" id="GO:0010564">
    <property type="term" value="P:regulation of cell cycle process"/>
    <property type="evidence" value="ECO:0007669"/>
    <property type="project" value="TreeGrafter"/>
</dbReference>
<name>A0A9P7ZXP8_MORAP</name>
<dbReference type="PANTHER" id="PTHR21574">
    <property type="entry name" value="CENTROSOMAL PROTEIN OF 120 KDA"/>
    <property type="match status" value="1"/>
</dbReference>
<dbReference type="PANTHER" id="PTHR21574:SF0">
    <property type="entry name" value="CENTROSOMAL PROTEIN OF 120 KDA"/>
    <property type="match status" value="1"/>
</dbReference>
<feature type="region of interest" description="Disordered" evidence="2">
    <location>
        <begin position="657"/>
        <end position="786"/>
    </location>
</feature>
<feature type="region of interest" description="Disordered" evidence="2">
    <location>
        <begin position="816"/>
        <end position="853"/>
    </location>
</feature>
<proteinExistence type="predicted"/>